<organism evidence="3 4">
    <name type="scientific">Metabacillus bambusae</name>
    <dbReference type="NCBI Taxonomy" id="2795218"/>
    <lineage>
        <taxon>Bacteria</taxon>
        <taxon>Bacillati</taxon>
        <taxon>Bacillota</taxon>
        <taxon>Bacilli</taxon>
        <taxon>Bacillales</taxon>
        <taxon>Bacillaceae</taxon>
        <taxon>Metabacillus</taxon>
    </lineage>
</organism>
<protein>
    <submittedName>
        <fullName evidence="3">GNAT family N-acetyltransferase</fullName>
    </submittedName>
</protein>
<dbReference type="InterPro" id="IPR000182">
    <property type="entry name" value="GNAT_dom"/>
</dbReference>
<evidence type="ECO:0000313" key="3">
    <source>
        <dbReference type="EMBL" id="MBO1514510.1"/>
    </source>
</evidence>
<accession>A0ABS3N8Z5</accession>
<evidence type="ECO:0000256" key="1">
    <source>
        <dbReference type="ARBA" id="ARBA00022679"/>
    </source>
</evidence>
<dbReference type="EMBL" id="JAGDEL010000023">
    <property type="protein sequence ID" value="MBO1514510.1"/>
    <property type="molecule type" value="Genomic_DNA"/>
</dbReference>
<gene>
    <name evidence="3" type="ORF">I7822_23050</name>
</gene>
<evidence type="ECO:0000259" key="2">
    <source>
        <dbReference type="PROSITE" id="PS51186"/>
    </source>
</evidence>
<evidence type="ECO:0000313" key="4">
    <source>
        <dbReference type="Proteomes" id="UP000663981"/>
    </source>
</evidence>
<keyword evidence="4" id="KW-1185">Reference proteome</keyword>
<name>A0ABS3N8Z5_9BACI</name>
<dbReference type="InterPro" id="IPR016181">
    <property type="entry name" value="Acyl_CoA_acyltransferase"/>
</dbReference>
<dbReference type="Proteomes" id="UP000663981">
    <property type="component" value="Unassembled WGS sequence"/>
</dbReference>
<sequence length="151" mass="17059">MEVLIRKLLMQEPAPFELLLEADPSLEKVEANLKTGTTFIAENNHEIIGIIIVVPLGEIVDEIVNLAVRKDFRGNGIAKQLIEFAVENSKDKGKIEMLVGTGNSSLDQLALYQKCGFRIFAIKKDYFIDNYNEVIIENGIRCMDMIMLKKE</sequence>
<dbReference type="Gene3D" id="3.40.630.30">
    <property type="match status" value="1"/>
</dbReference>
<feature type="domain" description="N-acetyltransferase" evidence="2">
    <location>
        <begin position="1"/>
        <end position="141"/>
    </location>
</feature>
<dbReference type="InterPro" id="IPR050769">
    <property type="entry name" value="NAT_camello-type"/>
</dbReference>
<proteinExistence type="predicted"/>
<dbReference type="SUPFAM" id="SSF55729">
    <property type="entry name" value="Acyl-CoA N-acyltransferases (Nat)"/>
    <property type="match status" value="1"/>
</dbReference>
<dbReference type="PROSITE" id="PS51186">
    <property type="entry name" value="GNAT"/>
    <property type="match status" value="1"/>
</dbReference>
<keyword evidence="1" id="KW-0808">Transferase</keyword>
<reference evidence="3 4" key="1">
    <citation type="submission" date="2021-03" db="EMBL/GenBank/DDBJ databases">
        <title>Whole genome sequence of Metabacillus bambusae BG109.</title>
        <authorList>
            <person name="Jeong J.W."/>
        </authorList>
    </citation>
    <scope>NUCLEOTIDE SEQUENCE [LARGE SCALE GENOMIC DNA]</scope>
    <source>
        <strain evidence="3 4">BG109</strain>
    </source>
</reference>
<dbReference type="PANTHER" id="PTHR13947:SF37">
    <property type="entry name" value="LD18367P"/>
    <property type="match status" value="1"/>
</dbReference>
<dbReference type="Pfam" id="PF13508">
    <property type="entry name" value="Acetyltransf_7"/>
    <property type="match status" value="1"/>
</dbReference>
<dbReference type="PANTHER" id="PTHR13947">
    <property type="entry name" value="GNAT FAMILY N-ACETYLTRANSFERASE"/>
    <property type="match status" value="1"/>
</dbReference>
<comment type="caution">
    <text evidence="3">The sequence shown here is derived from an EMBL/GenBank/DDBJ whole genome shotgun (WGS) entry which is preliminary data.</text>
</comment>
<dbReference type="CDD" id="cd04301">
    <property type="entry name" value="NAT_SF"/>
    <property type="match status" value="1"/>
</dbReference>